<gene>
    <name evidence="1" type="ORF">PCOR1329_LOCUS53410</name>
</gene>
<accession>A0ABN9V0A1</accession>
<proteinExistence type="predicted"/>
<reference evidence="1" key="1">
    <citation type="submission" date="2023-10" db="EMBL/GenBank/DDBJ databases">
        <authorList>
            <person name="Chen Y."/>
            <person name="Shah S."/>
            <person name="Dougan E. K."/>
            <person name="Thang M."/>
            <person name="Chan C."/>
        </authorList>
    </citation>
    <scope>NUCLEOTIDE SEQUENCE [LARGE SCALE GENOMIC DNA]</scope>
</reference>
<keyword evidence="2" id="KW-1185">Reference proteome</keyword>
<protein>
    <submittedName>
        <fullName evidence="1">Uncharacterized protein</fullName>
    </submittedName>
</protein>
<feature type="non-terminal residue" evidence="1">
    <location>
        <position position="1"/>
    </location>
</feature>
<name>A0ABN9V0A1_9DINO</name>
<evidence type="ECO:0000313" key="1">
    <source>
        <dbReference type="EMBL" id="CAK0866112.1"/>
    </source>
</evidence>
<comment type="caution">
    <text evidence="1">The sequence shown here is derived from an EMBL/GenBank/DDBJ whole genome shotgun (WGS) entry which is preliminary data.</text>
</comment>
<dbReference type="EMBL" id="CAUYUJ010016508">
    <property type="protein sequence ID" value="CAK0866112.1"/>
    <property type="molecule type" value="Genomic_DNA"/>
</dbReference>
<evidence type="ECO:0000313" key="2">
    <source>
        <dbReference type="Proteomes" id="UP001189429"/>
    </source>
</evidence>
<dbReference type="Proteomes" id="UP001189429">
    <property type="component" value="Unassembled WGS sequence"/>
</dbReference>
<sequence>PDIDDASQSCKQKMNVQALSQAPFQRDIDSAFADFMAAERWEAEQTPDELNSSMVNDFSISAAACLPQTRQTPRHPWINDVTLELIAARRRAQAGGHLALEKTLNGRIEASVKIDKRI</sequence>
<organism evidence="1 2">
    <name type="scientific">Prorocentrum cordatum</name>
    <dbReference type="NCBI Taxonomy" id="2364126"/>
    <lineage>
        <taxon>Eukaryota</taxon>
        <taxon>Sar</taxon>
        <taxon>Alveolata</taxon>
        <taxon>Dinophyceae</taxon>
        <taxon>Prorocentrales</taxon>
        <taxon>Prorocentraceae</taxon>
        <taxon>Prorocentrum</taxon>
    </lineage>
</organism>